<protein>
    <submittedName>
        <fullName evidence="1">Uncharacterized protein</fullName>
    </submittedName>
</protein>
<dbReference type="AlphaFoldDB" id="A0A4S8KHT6"/>
<gene>
    <name evidence="1" type="ORF">C4D60_Mb04t38090</name>
</gene>
<evidence type="ECO:0000313" key="1">
    <source>
        <dbReference type="EMBL" id="THU74883.1"/>
    </source>
</evidence>
<sequence>MLHLSESRIKQLNASGVVLAGRGETDMKKQLADEAEDVTETRWLPLWLLRLLLLEQLTMASMVDPRLVLSAASLLLVLLLPLPAADVECFKKGADYPVKVGGVDISPDSIARGKSATFTISSNTVSGLYLLMITECNPNESSKEWSSRALNSSLGISR</sequence>
<proteinExistence type="predicted"/>
<name>A0A4S8KHT6_MUSBA</name>
<accession>A0A4S8KHT6</accession>
<organism evidence="1 2">
    <name type="scientific">Musa balbisiana</name>
    <name type="common">Banana</name>
    <dbReference type="NCBI Taxonomy" id="52838"/>
    <lineage>
        <taxon>Eukaryota</taxon>
        <taxon>Viridiplantae</taxon>
        <taxon>Streptophyta</taxon>
        <taxon>Embryophyta</taxon>
        <taxon>Tracheophyta</taxon>
        <taxon>Spermatophyta</taxon>
        <taxon>Magnoliopsida</taxon>
        <taxon>Liliopsida</taxon>
        <taxon>Zingiberales</taxon>
        <taxon>Musaceae</taxon>
        <taxon>Musa</taxon>
    </lineage>
</organism>
<keyword evidence="2" id="KW-1185">Reference proteome</keyword>
<comment type="caution">
    <text evidence="1">The sequence shown here is derived from an EMBL/GenBank/DDBJ whole genome shotgun (WGS) entry which is preliminary data.</text>
</comment>
<evidence type="ECO:0000313" key="2">
    <source>
        <dbReference type="Proteomes" id="UP000317650"/>
    </source>
</evidence>
<dbReference type="STRING" id="52838.A0A4S8KHT6"/>
<reference evidence="1 2" key="1">
    <citation type="journal article" date="2019" name="Nat. Plants">
        <title>Genome sequencing of Musa balbisiana reveals subgenome evolution and function divergence in polyploid bananas.</title>
        <authorList>
            <person name="Yao X."/>
        </authorList>
    </citation>
    <scope>NUCLEOTIDE SEQUENCE [LARGE SCALE GENOMIC DNA]</scope>
    <source>
        <strain evidence="2">cv. DH-PKW</strain>
        <tissue evidence="1">Leaves</tissue>
    </source>
</reference>
<dbReference type="Proteomes" id="UP000317650">
    <property type="component" value="Chromosome 4"/>
</dbReference>
<dbReference type="EMBL" id="PYDT01000001">
    <property type="protein sequence ID" value="THU74883.1"/>
    <property type="molecule type" value="Genomic_DNA"/>
</dbReference>